<keyword evidence="1" id="KW-1133">Transmembrane helix</keyword>
<protein>
    <submittedName>
        <fullName evidence="3">Aste57867_18298 protein</fullName>
    </submittedName>
</protein>
<keyword evidence="4" id="KW-1185">Reference proteome</keyword>
<sequence>MSFNGPSVHISKLSLVYSALSALNLITTPLSAYVSEDLPWLVPLSSLVYDPMDVFTANMTNYFQHLYNNDTFPYAHANIFLSAPSTSTFDIRFPLQLPLVSVPDCLVTLLQFPMHLFYSQGMRDFVCTFLALNDTARRATTTTPASVCYHNNMLGLPLIDGCLWVTPLPNRSESYVADLASHTRPGPVYAWFKLTFRIALTVYIMRVVWMLYYVHYRQLTTNLRGYSVRNQDGARVFHKLVVYLGDPTYFVLSHPMVSLVMVVDFWLSAVNIYVAMGQVSQVTEFWTFARGCFYGSRAVWLAYFTMRCASMVVKRWHWEHKVVSVDPAIVGIAVLLYVGPVVYLISSTRLSDMFYAFWVVLVPAADQNSTIEAFLGVLCAVLLVGSFPLGYAITMAWFETRRPQVDKQPHSLYAASGYNDLKLKIVWLAISLFEKPHLHHHHGATTVTKPPESTGGTMHRLFHDNPRYKKLPLFSLRAADCFVVCYNADGNVGMTLRLSLLSGLDRCDTDKDLVIRQCPADHAMSVGVIDGCPCKNTSLKPGEAKARWLHQGASKCQWVL</sequence>
<gene>
    <name evidence="3" type="primary">Aste57867_18298</name>
    <name evidence="2" type="ORF">As57867_018236</name>
    <name evidence="3" type="ORF">ASTE57867_18298</name>
</gene>
<dbReference type="EMBL" id="VJMH01006382">
    <property type="protein sequence ID" value="KAF0690317.1"/>
    <property type="molecule type" value="Genomic_DNA"/>
</dbReference>
<feature type="transmembrane region" description="Helical" evidence="1">
    <location>
        <begin position="327"/>
        <end position="345"/>
    </location>
</feature>
<name>A0A485LA28_9STRA</name>
<dbReference type="AlphaFoldDB" id="A0A485LA28"/>
<reference evidence="2" key="2">
    <citation type="submission" date="2019-06" db="EMBL/GenBank/DDBJ databases">
        <title>Genomics analysis of Aphanomyces spp. identifies a new class of oomycete effector associated with host adaptation.</title>
        <authorList>
            <person name="Gaulin E."/>
        </authorList>
    </citation>
    <scope>NUCLEOTIDE SEQUENCE</scope>
    <source>
        <strain evidence="2">CBS 578.67</strain>
    </source>
</reference>
<dbReference type="EMBL" id="CAADRA010006403">
    <property type="protein sequence ID" value="VFT95035.1"/>
    <property type="molecule type" value="Genomic_DNA"/>
</dbReference>
<feature type="transmembrane region" description="Helical" evidence="1">
    <location>
        <begin position="373"/>
        <end position="398"/>
    </location>
</feature>
<proteinExistence type="predicted"/>
<evidence type="ECO:0000313" key="2">
    <source>
        <dbReference type="EMBL" id="KAF0690317.1"/>
    </source>
</evidence>
<evidence type="ECO:0000313" key="3">
    <source>
        <dbReference type="EMBL" id="VFT95035.1"/>
    </source>
</evidence>
<feature type="transmembrane region" description="Helical" evidence="1">
    <location>
        <begin position="288"/>
        <end position="306"/>
    </location>
</feature>
<evidence type="ECO:0000256" key="1">
    <source>
        <dbReference type="SAM" id="Phobius"/>
    </source>
</evidence>
<evidence type="ECO:0000313" key="4">
    <source>
        <dbReference type="Proteomes" id="UP000332933"/>
    </source>
</evidence>
<keyword evidence="1" id="KW-0812">Transmembrane</keyword>
<dbReference type="Proteomes" id="UP000332933">
    <property type="component" value="Unassembled WGS sequence"/>
</dbReference>
<reference evidence="3 4" key="1">
    <citation type="submission" date="2019-03" db="EMBL/GenBank/DDBJ databases">
        <authorList>
            <person name="Gaulin E."/>
            <person name="Dumas B."/>
        </authorList>
    </citation>
    <scope>NUCLEOTIDE SEQUENCE [LARGE SCALE GENOMIC DNA]</scope>
    <source>
        <strain evidence="3">CBS 568.67</strain>
    </source>
</reference>
<organism evidence="3 4">
    <name type="scientific">Aphanomyces stellatus</name>
    <dbReference type="NCBI Taxonomy" id="120398"/>
    <lineage>
        <taxon>Eukaryota</taxon>
        <taxon>Sar</taxon>
        <taxon>Stramenopiles</taxon>
        <taxon>Oomycota</taxon>
        <taxon>Saprolegniomycetes</taxon>
        <taxon>Saprolegniales</taxon>
        <taxon>Verrucalvaceae</taxon>
        <taxon>Aphanomyces</taxon>
    </lineage>
</organism>
<keyword evidence="1" id="KW-0472">Membrane</keyword>
<accession>A0A485LA28</accession>
<dbReference type="OrthoDB" id="66910at2759"/>
<feature type="transmembrane region" description="Helical" evidence="1">
    <location>
        <begin position="194"/>
        <end position="214"/>
    </location>
</feature>